<dbReference type="InterPro" id="IPR050595">
    <property type="entry name" value="Bact_response_regulator"/>
</dbReference>
<organism evidence="5 6">
    <name type="scientific">Segatella copri</name>
    <dbReference type="NCBI Taxonomy" id="165179"/>
    <lineage>
        <taxon>Bacteria</taxon>
        <taxon>Pseudomonadati</taxon>
        <taxon>Bacteroidota</taxon>
        <taxon>Bacteroidia</taxon>
        <taxon>Bacteroidales</taxon>
        <taxon>Prevotellaceae</taxon>
        <taxon>Segatella</taxon>
    </lineage>
</organism>
<evidence type="ECO:0000313" key="6">
    <source>
        <dbReference type="Proteomes" id="UP000285604"/>
    </source>
</evidence>
<dbReference type="PANTHER" id="PTHR44591:SF3">
    <property type="entry name" value="RESPONSE REGULATORY DOMAIN-CONTAINING PROTEIN"/>
    <property type="match status" value="1"/>
</dbReference>
<evidence type="ECO:0000313" key="4">
    <source>
        <dbReference type="EMBL" id="MCP9550322.1"/>
    </source>
</evidence>
<sequence length="321" mass="36852">MMQIDLFEVLVVDDVLSAAEDFARLIHAKTGLKTTYTSSAKEAINIVQCNDIKVLVLDQVMPEKTGTELLKELRQYTSAKALMLTGEASKDDLGEAINLKFDAHLDKALATTSLCGRVTELYALFEDEFREKVNRSKSLKRTFTLCKFKLYKAVLFYDIIIRSGYVDLKQAQTLLTIFSGQEQETESEIVYAEEIIVEQSASFDAKFGIEIPIQDAVAKMERSIANSIRKITTVKKNKKLKNISKYHLTEKDSEKVDHRIITYAPIYEIHKMIVGYKIPFIGKYHRSLMIVYEFTGEYQLFQKDFLKDGTEKERTLSRQKF</sequence>
<dbReference type="Pfam" id="PF00072">
    <property type="entry name" value="Response_reg"/>
    <property type="match status" value="1"/>
</dbReference>
<dbReference type="Proteomes" id="UP000285604">
    <property type="component" value="Unassembled WGS sequence"/>
</dbReference>
<comment type="caution">
    <text evidence="5">The sequence shown here is derived from an EMBL/GenBank/DDBJ whole genome shotgun (WGS) entry which is preliminary data.</text>
</comment>
<accession>A0AA92UIX8</accession>
<reference evidence="4" key="2">
    <citation type="submission" date="2022-07" db="EMBL/GenBank/DDBJ databases">
        <title>Prevotella copri.</title>
        <authorList>
            <person name="Yang C."/>
        </authorList>
    </citation>
    <scope>NUCLEOTIDE SEQUENCE</scope>
    <source>
        <strain evidence="4">HF1805</strain>
    </source>
</reference>
<dbReference type="SUPFAM" id="SSF52172">
    <property type="entry name" value="CheY-like"/>
    <property type="match status" value="1"/>
</dbReference>
<dbReference type="InterPro" id="IPR011006">
    <property type="entry name" value="CheY-like_superfamily"/>
</dbReference>
<dbReference type="SMART" id="SM00448">
    <property type="entry name" value="REC"/>
    <property type="match status" value="1"/>
</dbReference>
<name>A0AA92UIX8_9BACT</name>
<reference evidence="5 6" key="1">
    <citation type="submission" date="2018-08" db="EMBL/GenBank/DDBJ databases">
        <title>A genome reference for cultivated species of the human gut microbiota.</title>
        <authorList>
            <person name="Zou Y."/>
            <person name="Xue W."/>
            <person name="Luo G."/>
        </authorList>
    </citation>
    <scope>NUCLEOTIDE SEQUENCE [LARGE SCALE GENOMIC DNA]</scope>
    <source>
        <strain evidence="5 6">OF03-3</strain>
    </source>
</reference>
<dbReference type="Gene3D" id="3.40.50.2300">
    <property type="match status" value="1"/>
</dbReference>
<evidence type="ECO:0000256" key="1">
    <source>
        <dbReference type="ARBA" id="ARBA00022553"/>
    </source>
</evidence>
<keyword evidence="1 2" id="KW-0597">Phosphoprotein</keyword>
<dbReference type="PROSITE" id="PS50110">
    <property type="entry name" value="RESPONSE_REGULATORY"/>
    <property type="match status" value="1"/>
</dbReference>
<dbReference type="PANTHER" id="PTHR44591">
    <property type="entry name" value="STRESS RESPONSE REGULATOR PROTEIN 1"/>
    <property type="match status" value="1"/>
</dbReference>
<gene>
    <name evidence="5" type="ORF">DXA63_15795</name>
    <name evidence="4" type="ORF">NNC68_12710</name>
</gene>
<feature type="domain" description="Response regulatory" evidence="3">
    <location>
        <begin position="8"/>
        <end position="122"/>
    </location>
</feature>
<protein>
    <submittedName>
        <fullName evidence="5">Response regulator</fullName>
    </submittedName>
</protein>
<feature type="modified residue" description="4-aspartylphosphate" evidence="2">
    <location>
        <position position="58"/>
    </location>
</feature>
<dbReference type="EMBL" id="QSCI01000138">
    <property type="protein sequence ID" value="RGX88694.1"/>
    <property type="molecule type" value="Genomic_DNA"/>
</dbReference>
<dbReference type="Proteomes" id="UP001205506">
    <property type="component" value="Unassembled WGS sequence"/>
</dbReference>
<dbReference type="RefSeq" id="WP_119230174.1">
    <property type="nucleotide sequence ID" value="NZ_JANDWU010000028.1"/>
</dbReference>
<dbReference type="AlphaFoldDB" id="A0AA92UIX8"/>
<dbReference type="EMBL" id="JANDWU010000028">
    <property type="protein sequence ID" value="MCP9550322.1"/>
    <property type="molecule type" value="Genomic_DNA"/>
</dbReference>
<evidence type="ECO:0000256" key="2">
    <source>
        <dbReference type="PROSITE-ProRule" id="PRU00169"/>
    </source>
</evidence>
<dbReference type="GO" id="GO:0000160">
    <property type="term" value="P:phosphorelay signal transduction system"/>
    <property type="evidence" value="ECO:0007669"/>
    <property type="project" value="InterPro"/>
</dbReference>
<proteinExistence type="predicted"/>
<evidence type="ECO:0000313" key="5">
    <source>
        <dbReference type="EMBL" id="RGX88694.1"/>
    </source>
</evidence>
<dbReference type="InterPro" id="IPR001789">
    <property type="entry name" value="Sig_transdc_resp-reg_receiver"/>
</dbReference>
<evidence type="ECO:0000259" key="3">
    <source>
        <dbReference type="PROSITE" id="PS50110"/>
    </source>
</evidence>